<dbReference type="GO" id="GO:0007264">
    <property type="term" value="P:small GTPase-mediated signal transduction"/>
    <property type="evidence" value="ECO:0007669"/>
    <property type="project" value="InterPro"/>
</dbReference>
<dbReference type="SMART" id="SM00174">
    <property type="entry name" value="RHO"/>
    <property type="match status" value="1"/>
</dbReference>
<evidence type="ECO:0000256" key="2">
    <source>
        <dbReference type="ARBA" id="ARBA00023134"/>
    </source>
</evidence>
<dbReference type="InterPro" id="IPR001806">
    <property type="entry name" value="Small_GTPase"/>
</dbReference>
<dbReference type="InterPro" id="IPR003578">
    <property type="entry name" value="Small_GTPase_Rho"/>
</dbReference>
<dbReference type="SUPFAM" id="SSF52540">
    <property type="entry name" value="P-loop containing nucleoside triphosphate hydrolases"/>
    <property type="match status" value="1"/>
</dbReference>
<dbReference type="PROSITE" id="PS51420">
    <property type="entry name" value="RHO"/>
    <property type="match status" value="1"/>
</dbReference>
<keyword evidence="2" id="KW-0342">GTP-binding</keyword>
<protein>
    <recommendedName>
        <fullName evidence="5">Ras homolog gene family, member Gd</fullName>
    </recommendedName>
</protein>
<reference evidence="3" key="2">
    <citation type="submission" date="2025-09" db="UniProtKB">
        <authorList>
            <consortium name="Ensembl"/>
        </authorList>
    </citation>
    <scope>IDENTIFICATION</scope>
</reference>
<dbReference type="Gene3D" id="3.40.50.300">
    <property type="entry name" value="P-loop containing nucleotide triphosphate hydrolases"/>
    <property type="match status" value="1"/>
</dbReference>
<dbReference type="GO" id="GO:0003924">
    <property type="term" value="F:GTPase activity"/>
    <property type="evidence" value="ECO:0007669"/>
    <property type="project" value="InterPro"/>
</dbReference>
<evidence type="ECO:0000313" key="4">
    <source>
        <dbReference type="Proteomes" id="UP000261380"/>
    </source>
</evidence>
<dbReference type="InterPro" id="IPR005225">
    <property type="entry name" value="Small_GTP-bd"/>
</dbReference>
<sequence length="111" mass="12453">MQTIKCVMVGDGEVGKTFLLVTYTTSAFKEKHLSALFDNYTGDISVDGHTVTLTLWDTAGREGYEQLRALAYAQADVFVVCFSIGSPSSYANVRLKWKPEVSHSERWKIRL</sequence>
<proteinExistence type="predicted"/>
<dbReference type="Pfam" id="PF00071">
    <property type="entry name" value="Ras"/>
    <property type="match status" value="1"/>
</dbReference>
<dbReference type="NCBIfam" id="TIGR00231">
    <property type="entry name" value="small_GTP"/>
    <property type="match status" value="1"/>
</dbReference>
<evidence type="ECO:0008006" key="5">
    <source>
        <dbReference type="Google" id="ProtNLM"/>
    </source>
</evidence>
<evidence type="ECO:0000313" key="3">
    <source>
        <dbReference type="Ensembl" id="ENSXCOP00000011492.1"/>
    </source>
</evidence>
<dbReference type="GO" id="GO:0005525">
    <property type="term" value="F:GTP binding"/>
    <property type="evidence" value="ECO:0007669"/>
    <property type="project" value="UniProtKB-KW"/>
</dbReference>
<keyword evidence="1" id="KW-0547">Nucleotide-binding</keyword>
<evidence type="ECO:0000256" key="1">
    <source>
        <dbReference type="ARBA" id="ARBA00022741"/>
    </source>
</evidence>
<dbReference type="Proteomes" id="UP000261380">
    <property type="component" value="Unplaced"/>
</dbReference>
<dbReference type="STRING" id="32473.ENSXCOP00000011492"/>
<name>A0A3B5LKP6_9TELE</name>
<dbReference type="Ensembl" id="ENSXCOT00000011624.1">
    <property type="protein sequence ID" value="ENSXCOP00000011492.1"/>
    <property type="gene ID" value="ENSXCOG00000008675.1"/>
</dbReference>
<dbReference type="PRINTS" id="PR00449">
    <property type="entry name" value="RASTRNSFRMNG"/>
</dbReference>
<accession>A0A3B5LKP6</accession>
<keyword evidence="4" id="KW-1185">Reference proteome</keyword>
<dbReference type="PROSITE" id="PS51419">
    <property type="entry name" value="RAB"/>
    <property type="match status" value="1"/>
</dbReference>
<dbReference type="SMART" id="SM00175">
    <property type="entry name" value="RAB"/>
    <property type="match status" value="1"/>
</dbReference>
<dbReference type="PANTHER" id="PTHR24072">
    <property type="entry name" value="RHO FAMILY GTPASE"/>
    <property type="match status" value="1"/>
</dbReference>
<dbReference type="AlphaFoldDB" id="A0A3B5LKP6"/>
<dbReference type="InterPro" id="IPR027417">
    <property type="entry name" value="P-loop_NTPase"/>
</dbReference>
<organism evidence="3 4">
    <name type="scientific">Xiphophorus couchianus</name>
    <name type="common">Monterrey platyfish</name>
    <dbReference type="NCBI Taxonomy" id="32473"/>
    <lineage>
        <taxon>Eukaryota</taxon>
        <taxon>Metazoa</taxon>
        <taxon>Chordata</taxon>
        <taxon>Craniata</taxon>
        <taxon>Vertebrata</taxon>
        <taxon>Euteleostomi</taxon>
        <taxon>Actinopterygii</taxon>
        <taxon>Neopterygii</taxon>
        <taxon>Teleostei</taxon>
        <taxon>Neoteleostei</taxon>
        <taxon>Acanthomorphata</taxon>
        <taxon>Ovalentaria</taxon>
        <taxon>Atherinomorphae</taxon>
        <taxon>Cyprinodontiformes</taxon>
        <taxon>Poeciliidae</taxon>
        <taxon>Poeciliinae</taxon>
        <taxon>Xiphophorus</taxon>
    </lineage>
</organism>
<dbReference type="SMART" id="SM00173">
    <property type="entry name" value="RAS"/>
    <property type="match status" value="1"/>
</dbReference>
<dbReference type="GeneTree" id="ENSGT00940000163331"/>
<reference evidence="3" key="1">
    <citation type="submission" date="2025-08" db="UniProtKB">
        <authorList>
            <consortium name="Ensembl"/>
        </authorList>
    </citation>
    <scope>IDENTIFICATION</scope>
</reference>